<evidence type="ECO:0000313" key="1">
    <source>
        <dbReference type="EMBL" id="OGK47996.1"/>
    </source>
</evidence>
<reference evidence="1 2" key="1">
    <citation type="journal article" date="2016" name="Nat. Commun.">
        <title>Thousands of microbial genomes shed light on interconnected biogeochemical processes in an aquifer system.</title>
        <authorList>
            <person name="Anantharaman K."/>
            <person name="Brown C.T."/>
            <person name="Hug L.A."/>
            <person name="Sharon I."/>
            <person name="Castelle C.J."/>
            <person name="Probst A.J."/>
            <person name="Thomas B.C."/>
            <person name="Singh A."/>
            <person name="Wilkins M.J."/>
            <person name="Karaoz U."/>
            <person name="Brodie E.L."/>
            <person name="Williams K.H."/>
            <person name="Hubbard S.S."/>
            <person name="Banfield J.F."/>
        </authorList>
    </citation>
    <scope>NUCLEOTIDE SEQUENCE [LARGE SCALE GENOMIC DNA]</scope>
</reference>
<protein>
    <submittedName>
        <fullName evidence="1">Uncharacterized protein</fullName>
    </submittedName>
</protein>
<comment type="caution">
    <text evidence="1">The sequence shown here is derived from an EMBL/GenBank/DDBJ whole genome shotgun (WGS) entry which is preliminary data.</text>
</comment>
<dbReference type="Proteomes" id="UP000177141">
    <property type="component" value="Unassembled WGS sequence"/>
</dbReference>
<name>A0A1F7IXB0_9BACT</name>
<dbReference type="EMBL" id="MGAL01000024">
    <property type="protein sequence ID" value="OGK47996.1"/>
    <property type="molecule type" value="Genomic_DNA"/>
</dbReference>
<gene>
    <name evidence="1" type="ORF">A3A93_04305</name>
</gene>
<proteinExistence type="predicted"/>
<organism evidence="1 2">
    <name type="scientific">Candidatus Roizmanbacteria bacterium RIFCSPLOWO2_01_FULL_38_12</name>
    <dbReference type="NCBI Taxonomy" id="1802061"/>
    <lineage>
        <taxon>Bacteria</taxon>
        <taxon>Candidatus Roizmaniibacteriota</taxon>
    </lineage>
</organism>
<sequence length="241" mass="27945">MVKNIIEMQGYSPLPDIYGAFLKSIAEDLNWKLYLSRAEGLGKVYGFPYRYNHDRSPIKHDITPESQMFFENTRPTRYGDVVCYVKPKGTEGHFSFFARTIPYLDENGLPKYPEVSLEYDMLPDNGNDPSLYFIFPHCRNVYVASHLPRSFRASTSTLAFYTPLGQTFPCWNAFLYQDKERTQLEKIQRLALSYQLDELFLEGAITGELPGFRQQQDVNVSHPAQFNPMHFNIASPFSRTY</sequence>
<accession>A0A1F7IXB0</accession>
<dbReference type="AlphaFoldDB" id="A0A1F7IXB0"/>
<evidence type="ECO:0000313" key="2">
    <source>
        <dbReference type="Proteomes" id="UP000177141"/>
    </source>
</evidence>